<feature type="transmembrane region" description="Helical" evidence="12">
    <location>
        <begin position="100"/>
        <end position="118"/>
    </location>
</feature>
<evidence type="ECO:0000256" key="1">
    <source>
        <dbReference type="ARBA" id="ARBA00004141"/>
    </source>
</evidence>
<evidence type="ECO:0000313" key="15">
    <source>
        <dbReference type="Proteomes" id="UP000004994"/>
    </source>
</evidence>
<dbReference type="STRING" id="4081.K4CJY8"/>
<evidence type="ECO:0000259" key="13">
    <source>
        <dbReference type="Pfam" id="PF00361"/>
    </source>
</evidence>
<sequence>MKADFFWILPHVRSFLAVSPEIFIINATFIFLIYGFVFSTSNKCEYPLLVSKVGCLGLLSVACLGGKRALGYGGATIVLLHNLKQHRVWTTENRSMGGHLILLGTFHVWFVPGFLEIFDDFESIVIIPLPTCGMLFMISTYDSIGMYLAIEPQSLCFYVIAASKRKSRFPTEVGLKYFIIAGFPFEILLFGYD</sequence>
<dbReference type="PhylomeDB" id="K4CJY8"/>
<dbReference type="GO" id="GO:0009535">
    <property type="term" value="C:chloroplast thylakoid membrane"/>
    <property type="evidence" value="ECO:0007669"/>
    <property type="project" value="UniProtKB-SubCell"/>
</dbReference>
<protein>
    <recommendedName>
        <fullName evidence="13">NADH:quinone oxidoreductase/Mrp antiporter transmembrane domain-containing protein</fullName>
    </recommendedName>
</protein>
<accession>K4CJY8</accession>
<name>K4CJY8_SOLLC</name>
<evidence type="ECO:0000256" key="5">
    <source>
        <dbReference type="ARBA" id="ARBA00022692"/>
    </source>
</evidence>
<comment type="catalytic activity">
    <reaction evidence="10">
        <text>a plastoquinone + NADPH + (n+1) H(+)(in) = a plastoquinol + NADP(+) + n H(+)(out)</text>
        <dbReference type="Rhea" id="RHEA:42612"/>
        <dbReference type="Rhea" id="RHEA-COMP:9561"/>
        <dbReference type="Rhea" id="RHEA-COMP:9562"/>
        <dbReference type="ChEBI" id="CHEBI:15378"/>
        <dbReference type="ChEBI" id="CHEBI:17757"/>
        <dbReference type="ChEBI" id="CHEBI:57783"/>
        <dbReference type="ChEBI" id="CHEBI:58349"/>
        <dbReference type="ChEBI" id="CHEBI:62192"/>
    </reaction>
</comment>
<reference evidence="14" key="1">
    <citation type="journal article" date="2012" name="Nature">
        <title>The tomato genome sequence provides insights into fleshy fruit evolution.</title>
        <authorList>
            <consortium name="Tomato Genome Consortium"/>
        </authorList>
    </citation>
    <scope>NUCLEOTIDE SEQUENCE [LARGE SCALE GENOMIC DNA]</scope>
    <source>
        <strain evidence="14">cv. Heinz 1706</strain>
    </source>
</reference>
<evidence type="ECO:0000256" key="9">
    <source>
        <dbReference type="ARBA" id="ARBA00023136"/>
    </source>
</evidence>
<evidence type="ECO:0000256" key="8">
    <source>
        <dbReference type="ARBA" id="ARBA00023027"/>
    </source>
</evidence>
<evidence type="ECO:0000256" key="7">
    <source>
        <dbReference type="ARBA" id="ARBA00022989"/>
    </source>
</evidence>
<keyword evidence="15" id="KW-1185">Reference proteome</keyword>
<dbReference type="Pfam" id="PF00361">
    <property type="entry name" value="Proton_antipo_M"/>
    <property type="match status" value="1"/>
</dbReference>
<evidence type="ECO:0000256" key="11">
    <source>
        <dbReference type="ARBA" id="ARBA00048026"/>
    </source>
</evidence>
<keyword evidence="8" id="KW-0520">NAD</keyword>
<feature type="domain" description="NADH:quinone oxidoreductase/Mrp antiporter transmembrane" evidence="13">
    <location>
        <begin position="142"/>
        <end position="191"/>
    </location>
</feature>
<dbReference type="PANTHER" id="PTHR22773">
    <property type="entry name" value="NADH DEHYDROGENASE"/>
    <property type="match status" value="1"/>
</dbReference>
<feature type="transmembrane region" description="Helical" evidence="12">
    <location>
        <begin position="173"/>
        <end position="192"/>
    </location>
</feature>
<keyword evidence="5 12" id="KW-0812">Transmembrane</keyword>
<dbReference type="eggNOG" id="KOG4668">
    <property type="taxonomic scope" value="Eukaryota"/>
</dbReference>
<evidence type="ECO:0000256" key="12">
    <source>
        <dbReference type="SAM" id="Phobius"/>
    </source>
</evidence>
<evidence type="ECO:0000256" key="4">
    <source>
        <dbReference type="ARBA" id="ARBA00022640"/>
    </source>
</evidence>
<dbReference type="AlphaFoldDB" id="K4CJY8"/>
<dbReference type="InParanoid" id="K4CJY8"/>
<dbReference type="EnsemblPlants" id="Solyc08g029260.1.1">
    <property type="protein sequence ID" value="Solyc08g029260.1.1"/>
    <property type="gene ID" value="Solyc08g029260.1"/>
</dbReference>
<dbReference type="PaxDb" id="4081-Solyc08g029260.1.1"/>
<keyword evidence="6" id="KW-1278">Translocase</keyword>
<feature type="transmembrane region" description="Helical" evidence="12">
    <location>
        <begin position="12"/>
        <end position="37"/>
    </location>
</feature>
<dbReference type="HOGENOM" id="CLU_122231_0_0_1"/>
<dbReference type="Gramene" id="Solyc08g029260.1.1">
    <property type="protein sequence ID" value="Solyc08g029260.1.1"/>
    <property type="gene ID" value="Solyc08g029260.1"/>
</dbReference>
<dbReference type="InterPro" id="IPR001750">
    <property type="entry name" value="ND/Mrp_TM"/>
</dbReference>
<proteinExistence type="predicted"/>
<keyword evidence="7 12" id="KW-1133">Transmembrane helix</keyword>
<reference evidence="14" key="2">
    <citation type="submission" date="2015-06" db="UniProtKB">
        <authorList>
            <consortium name="EnsemblPlants"/>
        </authorList>
    </citation>
    <scope>IDENTIFICATION</scope>
    <source>
        <strain evidence="14">cv. Heinz 1706</strain>
    </source>
</reference>
<evidence type="ECO:0000256" key="6">
    <source>
        <dbReference type="ARBA" id="ARBA00022967"/>
    </source>
</evidence>
<evidence type="ECO:0000256" key="10">
    <source>
        <dbReference type="ARBA" id="ARBA00047726"/>
    </source>
</evidence>
<evidence type="ECO:0000256" key="2">
    <source>
        <dbReference type="ARBA" id="ARBA00004334"/>
    </source>
</evidence>
<keyword evidence="9 12" id="KW-0472">Membrane</keyword>
<organism evidence="14">
    <name type="scientific">Solanum lycopersicum</name>
    <name type="common">Tomato</name>
    <name type="synonym">Lycopersicon esculentum</name>
    <dbReference type="NCBI Taxonomy" id="4081"/>
    <lineage>
        <taxon>Eukaryota</taxon>
        <taxon>Viridiplantae</taxon>
        <taxon>Streptophyta</taxon>
        <taxon>Embryophyta</taxon>
        <taxon>Tracheophyta</taxon>
        <taxon>Spermatophyta</taxon>
        <taxon>Magnoliopsida</taxon>
        <taxon>eudicotyledons</taxon>
        <taxon>Gunneridae</taxon>
        <taxon>Pentapetalae</taxon>
        <taxon>asterids</taxon>
        <taxon>lamiids</taxon>
        <taxon>Solanales</taxon>
        <taxon>Solanaceae</taxon>
        <taxon>Solanoideae</taxon>
        <taxon>Solaneae</taxon>
        <taxon>Solanum</taxon>
        <taxon>Solanum subgen. Lycopersicon</taxon>
    </lineage>
</organism>
<dbReference type="OMA" id="DFESIVI"/>
<comment type="subcellular location">
    <subcellularLocation>
        <location evidence="1">Membrane</location>
        <topology evidence="1">Multi-pass membrane protein</topology>
    </subcellularLocation>
    <subcellularLocation>
        <location evidence="2">Plastid</location>
        <location evidence="2">Chloroplast thylakoid membrane</location>
    </subcellularLocation>
</comment>
<evidence type="ECO:0000256" key="3">
    <source>
        <dbReference type="ARBA" id="ARBA00022448"/>
    </source>
</evidence>
<keyword evidence="3" id="KW-0813">Transport</keyword>
<keyword evidence="4" id="KW-0934">Plastid</keyword>
<comment type="catalytic activity">
    <reaction evidence="11">
        <text>a plastoquinone + NADH + (n+1) H(+)(in) = a plastoquinol + NAD(+) + n H(+)(out)</text>
        <dbReference type="Rhea" id="RHEA:42608"/>
        <dbReference type="Rhea" id="RHEA-COMP:9561"/>
        <dbReference type="Rhea" id="RHEA-COMP:9562"/>
        <dbReference type="ChEBI" id="CHEBI:15378"/>
        <dbReference type="ChEBI" id="CHEBI:17757"/>
        <dbReference type="ChEBI" id="CHEBI:57540"/>
        <dbReference type="ChEBI" id="CHEBI:57945"/>
        <dbReference type="ChEBI" id="CHEBI:62192"/>
    </reaction>
</comment>
<dbReference type="Proteomes" id="UP000004994">
    <property type="component" value="Chromosome 8"/>
</dbReference>
<evidence type="ECO:0000313" key="14">
    <source>
        <dbReference type="EnsemblPlants" id="Solyc08g029260.1.1"/>
    </source>
</evidence>